<keyword evidence="1" id="KW-0812">Transmembrane</keyword>
<protein>
    <submittedName>
        <fullName evidence="2">Uncharacterized protein</fullName>
    </submittedName>
</protein>
<gene>
    <name evidence="2" type="ORF">SAMN02910350_02485</name>
</gene>
<organism evidence="2 3">
    <name type="scientific">Pseudobutyrivibrio xylanivorans</name>
    <dbReference type="NCBI Taxonomy" id="185007"/>
    <lineage>
        <taxon>Bacteria</taxon>
        <taxon>Bacillati</taxon>
        <taxon>Bacillota</taxon>
        <taxon>Clostridia</taxon>
        <taxon>Lachnospirales</taxon>
        <taxon>Lachnospiraceae</taxon>
        <taxon>Pseudobutyrivibrio</taxon>
    </lineage>
</organism>
<sequence length="81" mass="9189">MSQQKVDQKKLDKKNRRSTLRKKKIEEVLSLALVSVIAIAIVAWVGYSIYSKVQTSAAENATYEYYDIDTAAIQDYLSTLN</sequence>
<accession>A0A1G5S4Y1</accession>
<dbReference type="RefSeq" id="WP_090163762.1">
    <property type="nucleotide sequence ID" value="NZ_FMWK01000016.1"/>
</dbReference>
<keyword evidence="1" id="KW-1133">Transmembrane helix</keyword>
<dbReference type="Proteomes" id="UP000199428">
    <property type="component" value="Unassembled WGS sequence"/>
</dbReference>
<proteinExistence type="predicted"/>
<dbReference type="EMBL" id="FMWK01000016">
    <property type="protein sequence ID" value="SCZ80811.1"/>
    <property type="molecule type" value="Genomic_DNA"/>
</dbReference>
<dbReference type="AlphaFoldDB" id="A0A1G5S4Y1"/>
<evidence type="ECO:0000313" key="3">
    <source>
        <dbReference type="Proteomes" id="UP000199428"/>
    </source>
</evidence>
<reference evidence="2 3" key="1">
    <citation type="submission" date="2016-10" db="EMBL/GenBank/DDBJ databases">
        <authorList>
            <person name="de Groot N.N."/>
        </authorList>
    </citation>
    <scope>NUCLEOTIDE SEQUENCE [LARGE SCALE GENOMIC DNA]</scope>
    <source>
        <strain evidence="2 3">DSM 10317</strain>
    </source>
</reference>
<name>A0A1G5S4Y1_PSEXY</name>
<evidence type="ECO:0000313" key="2">
    <source>
        <dbReference type="EMBL" id="SCZ80811.1"/>
    </source>
</evidence>
<feature type="transmembrane region" description="Helical" evidence="1">
    <location>
        <begin position="28"/>
        <end position="50"/>
    </location>
</feature>
<keyword evidence="1" id="KW-0472">Membrane</keyword>
<evidence type="ECO:0000256" key="1">
    <source>
        <dbReference type="SAM" id="Phobius"/>
    </source>
</evidence>